<dbReference type="Pfam" id="PF03544">
    <property type="entry name" value="TonB_C"/>
    <property type="match status" value="1"/>
</dbReference>
<gene>
    <name evidence="2" type="ORF">IRI77_26355</name>
</gene>
<dbReference type="Proteomes" id="UP000593892">
    <property type="component" value="Chromosome"/>
</dbReference>
<sequence>MRIILPLFALLTWGNAASVQQPCKVGGDVSTPIPIVREEPVYTQAARAARINGTVFLTLVVDETGVPAQIKVERWQLKKKRGGKLVSDPMGLDQAAIGAVGQWRFRPARKDGQLVPVRAKVEITFRQ</sequence>
<dbReference type="GO" id="GO:0055085">
    <property type="term" value="P:transmembrane transport"/>
    <property type="evidence" value="ECO:0007669"/>
    <property type="project" value="InterPro"/>
</dbReference>
<dbReference type="RefSeq" id="WP_194447980.1">
    <property type="nucleotide sequence ID" value="NZ_CP063849.1"/>
</dbReference>
<evidence type="ECO:0000259" key="1">
    <source>
        <dbReference type="Pfam" id="PF03544"/>
    </source>
</evidence>
<organism evidence="2 3">
    <name type="scientific">Paludibaculum fermentans</name>
    <dbReference type="NCBI Taxonomy" id="1473598"/>
    <lineage>
        <taxon>Bacteria</taxon>
        <taxon>Pseudomonadati</taxon>
        <taxon>Acidobacteriota</taxon>
        <taxon>Terriglobia</taxon>
        <taxon>Bryobacterales</taxon>
        <taxon>Bryobacteraceae</taxon>
        <taxon>Paludibaculum</taxon>
    </lineage>
</organism>
<dbReference type="KEGG" id="pfer:IRI77_26355"/>
<evidence type="ECO:0000313" key="3">
    <source>
        <dbReference type="Proteomes" id="UP000593892"/>
    </source>
</evidence>
<dbReference type="PANTHER" id="PTHR33446">
    <property type="entry name" value="PROTEIN TONB-RELATED"/>
    <property type="match status" value="1"/>
</dbReference>
<dbReference type="AlphaFoldDB" id="A0A7S7NMH2"/>
<protein>
    <submittedName>
        <fullName evidence="2">Energy transducer TonB</fullName>
    </submittedName>
</protein>
<dbReference type="InterPro" id="IPR051045">
    <property type="entry name" value="TonB-dependent_transducer"/>
</dbReference>
<dbReference type="InterPro" id="IPR037682">
    <property type="entry name" value="TonB_C"/>
</dbReference>
<dbReference type="EMBL" id="CP063849">
    <property type="protein sequence ID" value="QOY86311.1"/>
    <property type="molecule type" value="Genomic_DNA"/>
</dbReference>
<name>A0A7S7NMH2_PALFE</name>
<dbReference type="SUPFAM" id="SSF74653">
    <property type="entry name" value="TolA/TonB C-terminal domain"/>
    <property type="match status" value="1"/>
</dbReference>
<evidence type="ECO:0000313" key="2">
    <source>
        <dbReference type="EMBL" id="QOY86311.1"/>
    </source>
</evidence>
<proteinExistence type="predicted"/>
<reference evidence="2 3" key="1">
    <citation type="submission" date="2020-10" db="EMBL/GenBank/DDBJ databases">
        <title>Complete genome sequence of Paludibaculum fermentans P105T, a facultatively anaerobic acidobacterium capable of dissimilatory Fe(III) reduction.</title>
        <authorList>
            <person name="Dedysh S.N."/>
            <person name="Beletsky A.V."/>
            <person name="Kulichevskaya I.S."/>
            <person name="Mardanov A.V."/>
            <person name="Ravin N.V."/>
        </authorList>
    </citation>
    <scope>NUCLEOTIDE SEQUENCE [LARGE SCALE GENOMIC DNA]</scope>
    <source>
        <strain evidence="2 3">P105</strain>
    </source>
</reference>
<keyword evidence="3" id="KW-1185">Reference proteome</keyword>
<accession>A0A7S7NMH2</accession>
<dbReference type="Gene3D" id="3.30.1150.10">
    <property type="match status" value="1"/>
</dbReference>
<feature type="domain" description="TonB C-terminal" evidence="1">
    <location>
        <begin position="90"/>
        <end position="126"/>
    </location>
</feature>